<dbReference type="Proteomes" id="UP000031575">
    <property type="component" value="Unassembled WGS sequence"/>
</dbReference>
<evidence type="ECO:0000256" key="1">
    <source>
        <dbReference type="SAM" id="MobiDB-lite"/>
    </source>
</evidence>
<dbReference type="RefSeq" id="XP_040621409.1">
    <property type="nucleotide sequence ID" value="XM_040762389.1"/>
</dbReference>
<evidence type="ECO:0000313" key="2">
    <source>
        <dbReference type="EMBL" id="KIH93399.1"/>
    </source>
</evidence>
<reference evidence="2 3" key="1">
    <citation type="journal article" date="2014" name="BMC Genomics">
        <title>Comparative genomics of the major fungal agents of human and animal Sporotrichosis: Sporothrix schenckii and Sporothrix brasiliensis.</title>
        <authorList>
            <person name="Teixeira M.M."/>
            <person name="de Almeida L.G."/>
            <person name="Kubitschek-Barreira P."/>
            <person name="Alves F.L."/>
            <person name="Kioshima E.S."/>
            <person name="Abadio A.K."/>
            <person name="Fernandes L."/>
            <person name="Derengowski L.S."/>
            <person name="Ferreira K.S."/>
            <person name="Souza R.C."/>
            <person name="Ruiz J.C."/>
            <person name="de Andrade N.C."/>
            <person name="Paes H.C."/>
            <person name="Nicola A.M."/>
            <person name="Albuquerque P."/>
            <person name="Gerber A.L."/>
            <person name="Martins V.P."/>
            <person name="Peconick L.D."/>
            <person name="Neto A.V."/>
            <person name="Chaucanez C.B."/>
            <person name="Silva P.A."/>
            <person name="Cunha O.L."/>
            <person name="de Oliveira F.F."/>
            <person name="dos Santos T.C."/>
            <person name="Barros A.L."/>
            <person name="Soares M.A."/>
            <person name="de Oliveira L.M."/>
            <person name="Marini M.M."/>
            <person name="Villalobos-Duno H."/>
            <person name="Cunha M.M."/>
            <person name="de Hoog S."/>
            <person name="da Silveira J.F."/>
            <person name="Henrissat B."/>
            <person name="Nino-Vega G.A."/>
            <person name="Cisalpino P.S."/>
            <person name="Mora-Montes H.M."/>
            <person name="Almeida S.R."/>
            <person name="Stajich J.E."/>
            <person name="Lopes-Bezerra L.M."/>
            <person name="Vasconcelos A.T."/>
            <person name="Felipe M.S."/>
        </authorList>
    </citation>
    <scope>NUCLEOTIDE SEQUENCE [LARGE SCALE GENOMIC DNA]</scope>
    <source>
        <strain evidence="2 3">5110</strain>
    </source>
</reference>
<gene>
    <name evidence="2" type="ORF">SPBR_04106</name>
</gene>
<dbReference type="OrthoDB" id="5245426at2759"/>
<feature type="compositionally biased region" description="Low complexity" evidence="1">
    <location>
        <begin position="266"/>
        <end position="287"/>
    </location>
</feature>
<accession>A0A0C2F3C4</accession>
<dbReference type="HOGENOM" id="CLU_348562_0_0_1"/>
<feature type="compositionally biased region" description="Polar residues" evidence="1">
    <location>
        <begin position="370"/>
        <end position="383"/>
    </location>
</feature>
<name>A0A0C2F3C4_9PEZI</name>
<feature type="region of interest" description="Disordered" evidence="1">
    <location>
        <begin position="490"/>
        <end position="521"/>
    </location>
</feature>
<feature type="compositionally biased region" description="Basic and acidic residues" evidence="1">
    <location>
        <begin position="113"/>
        <end position="131"/>
    </location>
</feature>
<organism evidence="2 3">
    <name type="scientific">Sporothrix brasiliensis 5110</name>
    <dbReference type="NCBI Taxonomy" id="1398154"/>
    <lineage>
        <taxon>Eukaryota</taxon>
        <taxon>Fungi</taxon>
        <taxon>Dikarya</taxon>
        <taxon>Ascomycota</taxon>
        <taxon>Pezizomycotina</taxon>
        <taxon>Sordariomycetes</taxon>
        <taxon>Sordariomycetidae</taxon>
        <taxon>Ophiostomatales</taxon>
        <taxon>Ophiostomataceae</taxon>
        <taxon>Sporothrix</taxon>
    </lineage>
</organism>
<comment type="caution">
    <text evidence="2">The sequence shown here is derived from an EMBL/GenBank/DDBJ whole genome shotgun (WGS) entry which is preliminary data.</text>
</comment>
<feature type="region of interest" description="Disordered" evidence="1">
    <location>
        <begin position="252"/>
        <end position="439"/>
    </location>
</feature>
<feature type="compositionally biased region" description="Polar residues" evidence="1">
    <location>
        <begin position="316"/>
        <end position="337"/>
    </location>
</feature>
<protein>
    <submittedName>
        <fullName evidence="2">Uncharacterized protein</fullName>
    </submittedName>
</protein>
<feature type="compositionally biased region" description="Polar residues" evidence="1">
    <location>
        <begin position="288"/>
        <end position="305"/>
    </location>
</feature>
<dbReference type="VEuPathDB" id="FungiDB:SPBR_04106"/>
<feature type="compositionally biased region" description="Basic and acidic residues" evidence="1">
    <location>
        <begin position="342"/>
        <end position="369"/>
    </location>
</feature>
<proteinExistence type="predicted"/>
<feature type="compositionally biased region" description="Low complexity" evidence="1">
    <location>
        <begin position="491"/>
        <end position="507"/>
    </location>
</feature>
<keyword evidence="3" id="KW-1185">Reference proteome</keyword>
<feature type="region of interest" description="Disordered" evidence="1">
    <location>
        <begin position="42"/>
        <end position="62"/>
    </location>
</feature>
<feature type="compositionally biased region" description="Polar residues" evidence="1">
    <location>
        <begin position="420"/>
        <end position="439"/>
    </location>
</feature>
<sequence>MLKSRTPVAQMDSWQFEYSSADIQDTSDWTVSQFPGDDSWSSFYAHEPASADKSNGHTAFPLMPDVPKTNLATTATTATTATSLQSSCNVAQYINSLPPHKRAKAKAMQETTDSFKADSHEMLSQDSEKLASDNLPEDIQEEPETAMMKTPDLAAPASEAPKPTFVSPKRWIITNEETIRLSNGKTISSTHLSLVDYDDPRVELCRPDESKVVYVSSPFDNASLPPARKDWFVPSPALIADASPQVMDLALPEADNPGATAPMDMNGSANSSGSGDAAAPASGGSPDDTNVPQTPEQGGLSSPTFDKNEPGISSPKWDNQGSWTGQPEKSWEWNDSVTAMPEKADLEQPEHRIVASDEAYSNDKAKVDDSAQNEFASVDTSPATVAPTPLSPTPDVTAAAGKTSTPAPTDDAAQKHAQEDTQNAAQHTGTSTNDTGLVTKSNTMTHQSLAAIEVDNPTLMDTPIIDTGGPGTPLMPAMIPELVKVLPTPAPAKSASSSSSVETAVESLHTSVGSGESALAPPEEAQASNAYFVSRWAESLARYGPTDWHGYYFTVEDPAAVTTPRAITAMKRGSAKKDGANHFAPSLLEERAHSHVPAGDDHTELSADRYRLPTLRAFGKRAVPGFVDGKLRLGAFRFQHDDSGPAEPTGPLQNLRMTILCNFARQCREALHTATAEGPLTINKKDKGGDVIVLPLAPVDPDTLRVCRRCGRAQEFVMRSQHGRLFLETVLRPLSEAYTYADMVAHVNTCVIERIYSEGGMGPSSKAPAGTLWQDIKAMPIYRDYQGALILAAHKRRVMRELPIDTDTYGFLFGRKDRQ</sequence>
<dbReference type="AlphaFoldDB" id="A0A0C2F3C4"/>
<dbReference type="EMBL" id="AWTV01000005">
    <property type="protein sequence ID" value="KIH93399.1"/>
    <property type="molecule type" value="Genomic_DNA"/>
</dbReference>
<dbReference type="GeneID" id="63677310"/>
<evidence type="ECO:0000313" key="3">
    <source>
        <dbReference type="Proteomes" id="UP000031575"/>
    </source>
</evidence>
<feature type="region of interest" description="Disordered" evidence="1">
    <location>
        <begin position="101"/>
        <end position="135"/>
    </location>
</feature>